<dbReference type="EMBL" id="QFNK01000169">
    <property type="protein sequence ID" value="PZO84681.1"/>
    <property type="molecule type" value="Genomic_DNA"/>
</dbReference>
<name>A0A2W5BN98_9BACT</name>
<reference evidence="1 2" key="1">
    <citation type="submission" date="2017-08" db="EMBL/GenBank/DDBJ databases">
        <title>Infants hospitalized years apart are colonized by the same room-sourced microbial strains.</title>
        <authorList>
            <person name="Brooks B."/>
            <person name="Olm M.R."/>
            <person name="Firek B.A."/>
            <person name="Baker R."/>
            <person name="Thomas B.C."/>
            <person name="Morowitz M.J."/>
            <person name="Banfield J.F."/>
        </authorList>
    </citation>
    <scope>NUCLEOTIDE SEQUENCE [LARGE SCALE GENOMIC DNA]</scope>
    <source>
        <strain evidence="1">S2_018_000_R2_104</strain>
    </source>
</reference>
<dbReference type="AlphaFoldDB" id="A0A2W5BN98"/>
<accession>A0A2W5BN98</accession>
<feature type="non-terminal residue" evidence="1">
    <location>
        <position position="1"/>
    </location>
</feature>
<evidence type="ECO:0000313" key="2">
    <source>
        <dbReference type="Proteomes" id="UP000249557"/>
    </source>
</evidence>
<evidence type="ECO:0000313" key="1">
    <source>
        <dbReference type="EMBL" id="PZO84681.1"/>
    </source>
</evidence>
<comment type="caution">
    <text evidence="1">The sequence shown here is derived from an EMBL/GenBank/DDBJ whole genome shotgun (WGS) entry which is preliminary data.</text>
</comment>
<proteinExistence type="predicted"/>
<dbReference type="Proteomes" id="UP000249557">
    <property type="component" value="Unassembled WGS sequence"/>
</dbReference>
<protein>
    <submittedName>
        <fullName evidence="1">Uncharacterized protein</fullName>
    </submittedName>
</protein>
<sequence>GPAEITGQLGDYKVSFFTAQQAGGDIRTRRYVTAMELELGEGLVDGGAAGTKEMVAFMQGLEKLHPYKVEHPDWDAAHHMFVKYDDVTRAYFTPERTETVSQILKTRNAEVLLLYNDASMVLHAETSDPMQDAQKIDKIVKRLMALLDRLRITKDERTALMALAAPAETETAAT</sequence>
<organism evidence="1 2">
    <name type="scientific">Micavibrio aeruginosavorus</name>
    <dbReference type="NCBI Taxonomy" id="349221"/>
    <lineage>
        <taxon>Bacteria</taxon>
        <taxon>Pseudomonadati</taxon>
        <taxon>Bdellovibrionota</taxon>
        <taxon>Bdellovibrionia</taxon>
        <taxon>Bdellovibrionales</taxon>
        <taxon>Pseudobdellovibrionaceae</taxon>
        <taxon>Micavibrio</taxon>
    </lineage>
</organism>
<gene>
    <name evidence="1" type="ORF">DI626_08105</name>
</gene>